<comment type="caution">
    <text evidence="2">The sequence shown here is derived from an EMBL/GenBank/DDBJ whole genome shotgun (WGS) entry which is preliminary data.</text>
</comment>
<evidence type="ECO:0000313" key="2">
    <source>
        <dbReference type="EMBL" id="MBE7701831.1"/>
    </source>
</evidence>
<evidence type="ECO:0000256" key="1">
    <source>
        <dbReference type="SAM" id="Phobius"/>
    </source>
</evidence>
<accession>A0A9D5Z0T2</accession>
<dbReference type="RefSeq" id="WP_193721049.1">
    <property type="nucleotide sequence ID" value="NZ_JACSPN010000026.1"/>
</dbReference>
<dbReference type="Proteomes" id="UP000822993">
    <property type="component" value="Unassembled WGS sequence"/>
</dbReference>
<organism evidence="2 3">
    <name type="scientific">Oerskovia douganii</name>
    <dbReference type="NCBI Taxonomy" id="2762210"/>
    <lineage>
        <taxon>Bacteria</taxon>
        <taxon>Bacillati</taxon>
        <taxon>Actinomycetota</taxon>
        <taxon>Actinomycetes</taxon>
        <taxon>Micrococcales</taxon>
        <taxon>Cellulomonadaceae</taxon>
        <taxon>Oerskovia</taxon>
    </lineage>
</organism>
<evidence type="ECO:0000313" key="3">
    <source>
        <dbReference type="Proteomes" id="UP000822993"/>
    </source>
</evidence>
<keyword evidence="1" id="KW-1133">Transmembrane helix</keyword>
<keyword evidence="1" id="KW-0812">Transmembrane</keyword>
<proteinExistence type="predicted"/>
<sequence length="64" mass="6496">MFRRYWSSFALVVIGAVWAVGGGIAALTGDDGPQSPLLVVVLGGLAVAAGLVSAAVRARSRDEP</sequence>
<dbReference type="EMBL" id="JACSPN010000026">
    <property type="protein sequence ID" value="MBE7701831.1"/>
    <property type="molecule type" value="Genomic_DNA"/>
</dbReference>
<name>A0A9D5Z0T2_9CELL</name>
<reference evidence="2 3" key="1">
    <citation type="submission" date="2020-08" db="EMBL/GenBank/DDBJ databases">
        <title>A Genomic Blueprint of the Chicken Gut Microbiome.</title>
        <authorList>
            <person name="Gilroy R."/>
            <person name="Ravi A."/>
            <person name="Getino M."/>
            <person name="Pursley I."/>
            <person name="Horton D.L."/>
            <person name="Alikhan N.-F."/>
            <person name="Baker D."/>
            <person name="Gharbi K."/>
            <person name="Hall N."/>
            <person name="Watson M."/>
            <person name="Adriaenssens E.M."/>
            <person name="Foster-Nyarko E."/>
            <person name="Jarju S."/>
            <person name="Secka A."/>
            <person name="Antonio M."/>
            <person name="Oren A."/>
            <person name="Chaudhuri R."/>
            <person name="La Ragione R.M."/>
            <person name="Hildebrand F."/>
            <person name="Pallen M.J."/>
        </authorList>
    </citation>
    <scope>NUCLEOTIDE SEQUENCE [LARGE SCALE GENOMIC DNA]</scope>
    <source>
        <strain evidence="2 3">Sa1BUA8</strain>
    </source>
</reference>
<protein>
    <submittedName>
        <fullName evidence="2">Uncharacterized protein</fullName>
    </submittedName>
</protein>
<gene>
    <name evidence="2" type="ORF">H9623_16175</name>
</gene>
<dbReference type="AlphaFoldDB" id="A0A9D5Z0T2"/>
<keyword evidence="1" id="KW-0472">Membrane</keyword>
<feature type="transmembrane region" description="Helical" evidence="1">
    <location>
        <begin position="35"/>
        <end position="56"/>
    </location>
</feature>
<keyword evidence="3" id="KW-1185">Reference proteome</keyword>